<sequence>MGTLSLTAQDVNGDPLTSGGNINIVNGSTTGLTFEDDDYQLFTPATGELVSLDGGTTYLTYQFLGYGDVRGDPLQHGAFIRVDLGGGLFQTFAIDMNADGDALPNLSTGNTKLAVADLDTSTPERFPAPACFVRGTLIRTADGPKAIENILPGEMVWTADKGMVPVSWIASETVSGNGKSAPIRFASGSFGNASELLVSPNHRMLLTGYGPQLHLGEDEVFVAAKHLVNGTSIISRPCLSVTYFHLLFTQHEIVEANGALTESYFLGDFDQEKRFANDKGMMQAIVSGLEKRTSPAKLARPDARIAEAVLLAA</sequence>
<evidence type="ECO:0000313" key="3">
    <source>
        <dbReference type="Proteomes" id="UP001556098"/>
    </source>
</evidence>
<keyword evidence="3" id="KW-1185">Reference proteome</keyword>
<dbReference type="Pfam" id="PF13403">
    <property type="entry name" value="Hint_2"/>
    <property type="match status" value="1"/>
</dbReference>
<feature type="domain" description="Hedgehog/Intein (Hint)" evidence="1">
    <location>
        <begin position="131"/>
        <end position="267"/>
    </location>
</feature>
<dbReference type="EMBL" id="JBFNXX010000039">
    <property type="protein sequence ID" value="MEW9922244.1"/>
    <property type="molecule type" value="Genomic_DNA"/>
</dbReference>
<evidence type="ECO:0000259" key="1">
    <source>
        <dbReference type="Pfam" id="PF13403"/>
    </source>
</evidence>
<name>A0ABV3RTN7_9RHOB</name>
<dbReference type="Gene3D" id="2.170.16.10">
    <property type="entry name" value="Hedgehog/Intein (Hint) domain"/>
    <property type="match status" value="1"/>
</dbReference>
<dbReference type="InterPro" id="IPR036844">
    <property type="entry name" value="Hint_dom_sf"/>
</dbReference>
<accession>A0ABV3RTN7</accession>
<dbReference type="RefSeq" id="WP_367879942.1">
    <property type="nucleotide sequence ID" value="NZ_JBFNXX010000039.1"/>
</dbReference>
<dbReference type="SUPFAM" id="SSF51294">
    <property type="entry name" value="Hedgehog/intein (Hint) domain"/>
    <property type="match status" value="1"/>
</dbReference>
<dbReference type="Proteomes" id="UP001556098">
    <property type="component" value="Unassembled WGS sequence"/>
</dbReference>
<gene>
    <name evidence="2" type="ORF">AB2B41_21815</name>
</gene>
<reference evidence="2 3" key="1">
    <citation type="submission" date="2024-07" db="EMBL/GenBank/DDBJ databases">
        <title>Marimonas sp.nov., isolated from tidal-flat sediment.</title>
        <authorList>
            <person name="Jayan J.N."/>
            <person name="Lee S.S."/>
        </authorList>
    </citation>
    <scope>NUCLEOTIDE SEQUENCE [LARGE SCALE GENOMIC DNA]</scope>
    <source>
        <strain evidence="2 3">MJW-29</strain>
    </source>
</reference>
<proteinExistence type="predicted"/>
<organism evidence="2 3">
    <name type="scientific">Sulfitobacter sediminis</name>
    <dbReference type="NCBI Taxonomy" id="3234186"/>
    <lineage>
        <taxon>Bacteria</taxon>
        <taxon>Pseudomonadati</taxon>
        <taxon>Pseudomonadota</taxon>
        <taxon>Alphaproteobacteria</taxon>
        <taxon>Rhodobacterales</taxon>
        <taxon>Roseobacteraceae</taxon>
        <taxon>Sulfitobacter</taxon>
    </lineage>
</organism>
<protein>
    <submittedName>
        <fullName evidence="2">Hint domain-containing protein</fullName>
    </submittedName>
</protein>
<evidence type="ECO:0000313" key="2">
    <source>
        <dbReference type="EMBL" id="MEW9922244.1"/>
    </source>
</evidence>
<comment type="caution">
    <text evidence="2">The sequence shown here is derived from an EMBL/GenBank/DDBJ whole genome shotgun (WGS) entry which is preliminary data.</text>
</comment>
<dbReference type="InterPro" id="IPR028992">
    <property type="entry name" value="Hedgehog/Intein_dom"/>
</dbReference>